<dbReference type="Pfam" id="PF02080">
    <property type="entry name" value="TrkA_C"/>
    <property type="match status" value="1"/>
</dbReference>
<dbReference type="InterPro" id="IPR006037">
    <property type="entry name" value="RCK_C"/>
</dbReference>
<organism evidence="2 3">
    <name type="scientific">Archangium gephyra</name>
    <dbReference type="NCBI Taxonomy" id="48"/>
    <lineage>
        <taxon>Bacteria</taxon>
        <taxon>Pseudomonadati</taxon>
        <taxon>Myxococcota</taxon>
        <taxon>Myxococcia</taxon>
        <taxon>Myxococcales</taxon>
        <taxon>Cystobacterineae</taxon>
        <taxon>Archangiaceae</taxon>
        <taxon>Archangium</taxon>
    </lineage>
</organism>
<dbReference type="AlphaFoldDB" id="A0A2W5TUJ3"/>
<accession>A0A2W5TUJ3</accession>
<evidence type="ECO:0000313" key="2">
    <source>
        <dbReference type="EMBL" id="PZR15015.1"/>
    </source>
</evidence>
<gene>
    <name evidence="2" type="ORF">DI536_09570</name>
</gene>
<dbReference type="Proteomes" id="UP000249061">
    <property type="component" value="Unassembled WGS sequence"/>
</dbReference>
<reference evidence="2 3" key="1">
    <citation type="submission" date="2017-08" db="EMBL/GenBank/DDBJ databases">
        <title>Infants hospitalized years apart are colonized by the same room-sourced microbial strains.</title>
        <authorList>
            <person name="Brooks B."/>
            <person name="Olm M.R."/>
            <person name="Firek B.A."/>
            <person name="Baker R."/>
            <person name="Thomas B.C."/>
            <person name="Morowitz M.J."/>
            <person name="Banfield J.F."/>
        </authorList>
    </citation>
    <scope>NUCLEOTIDE SEQUENCE [LARGE SCALE GENOMIC DNA]</scope>
    <source>
        <strain evidence="2">S2_003_000_R2_14</strain>
    </source>
</reference>
<feature type="domain" description="RCK C-terminal" evidence="1">
    <location>
        <begin position="6"/>
        <end position="46"/>
    </location>
</feature>
<dbReference type="Gene3D" id="3.30.70.1450">
    <property type="entry name" value="Regulator of K+ conductance, C-terminal domain"/>
    <property type="match status" value="1"/>
</dbReference>
<proteinExistence type="predicted"/>
<dbReference type="GO" id="GO:0006813">
    <property type="term" value="P:potassium ion transport"/>
    <property type="evidence" value="ECO:0007669"/>
    <property type="project" value="InterPro"/>
</dbReference>
<evidence type="ECO:0000313" key="3">
    <source>
        <dbReference type="Proteomes" id="UP000249061"/>
    </source>
</evidence>
<sequence>MPRRRVAIHRHEGDVVLPTAAEKLSAGDIVALAGSTEAVAAARALLWGESQMEVVELPAT</sequence>
<dbReference type="SUPFAM" id="SSF116726">
    <property type="entry name" value="TrkA C-terminal domain-like"/>
    <property type="match status" value="1"/>
</dbReference>
<dbReference type="EMBL" id="QFQP01000006">
    <property type="protein sequence ID" value="PZR15015.1"/>
    <property type="molecule type" value="Genomic_DNA"/>
</dbReference>
<comment type="caution">
    <text evidence="2">The sequence shown here is derived from an EMBL/GenBank/DDBJ whole genome shotgun (WGS) entry which is preliminary data.</text>
</comment>
<evidence type="ECO:0000259" key="1">
    <source>
        <dbReference type="Pfam" id="PF02080"/>
    </source>
</evidence>
<name>A0A2W5TUJ3_9BACT</name>
<dbReference type="GO" id="GO:0008324">
    <property type="term" value="F:monoatomic cation transmembrane transporter activity"/>
    <property type="evidence" value="ECO:0007669"/>
    <property type="project" value="InterPro"/>
</dbReference>
<dbReference type="InterPro" id="IPR036721">
    <property type="entry name" value="RCK_C_sf"/>
</dbReference>
<protein>
    <recommendedName>
        <fullName evidence="1">RCK C-terminal domain-containing protein</fullName>
    </recommendedName>
</protein>